<gene>
    <name evidence="1" type="ORF">LCGC14_2551940</name>
</gene>
<protein>
    <submittedName>
        <fullName evidence="1">Uncharacterized protein</fullName>
    </submittedName>
</protein>
<evidence type="ECO:0000313" key="1">
    <source>
        <dbReference type="EMBL" id="KKL10829.1"/>
    </source>
</evidence>
<dbReference type="AlphaFoldDB" id="A0A0F9AMJ9"/>
<feature type="non-terminal residue" evidence="1">
    <location>
        <position position="1"/>
    </location>
</feature>
<name>A0A0F9AMJ9_9ZZZZ</name>
<organism evidence="1">
    <name type="scientific">marine sediment metagenome</name>
    <dbReference type="NCBI Taxonomy" id="412755"/>
    <lineage>
        <taxon>unclassified sequences</taxon>
        <taxon>metagenomes</taxon>
        <taxon>ecological metagenomes</taxon>
    </lineage>
</organism>
<dbReference type="EMBL" id="LAZR01041905">
    <property type="protein sequence ID" value="KKL10829.1"/>
    <property type="molecule type" value="Genomic_DNA"/>
</dbReference>
<comment type="caution">
    <text evidence="1">The sequence shown here is derived from an EMBL/GenBank/DDBJ whole genome shotgun (WGS) entry which is preliminary data.</text>
</comment>
<accession>A0A0F9AMJ9</accession>
<reference evidence="1" key="1">
    <citation type="journal article" date="2015" name="Nature">
        <title>Complex archaea that bridge the gap between prokaryotes and eukaryotes.</title>
        <authorList>
            <person name="Spang A."/>
            <person name="Saw J.H."/>
            <person name="Jorgensen S.L."/>
            <person name="Zaremba-Niedzwiedzka K."/>
            <person name="Martijn J."/>
            <person name="Lind A.E."/>
            <person name="van Eijk R."/>
            <person name="Schleper C."/>
            <person name="Guy L."/>
            <person name="Ettema T.J."/>
        </authorList>
    </citation>
    <scope>NUCLEOTIDE SEQUENCE</scope>
</reference>
<proteinExistence type="predicted"/>
<sequence length="40" mass="4807">FSQDKGVFDVMHYDDLGRFKRRITPFITWEPLPILKPRDA</sequence>